<protein>
    <submittedName>
        <fullName evidence="2">Copper resistance protein NlpE</fullName>
    </submittedName>
</protein>
<evidence type="ECO:0000313" key="2">
    <source>
        <dbReference type="EMBL" id="MSS18161.1"/>
    </source>
</evidence>
<keyword evidence="1" id="KW-0732">Signal</keyword>
<comment type="caution">
    <text evidence="2">The sequence shown here is derived from an EMBL/GenBank/DDBJ whole genome shotgun (WGS) entry which is preliminary data.</text>
</comment>
<dbReference type="Pfam" id="PF04170">
    <property type="entry name" value="NlpE"/>
    <property type="match status" value="1"/>
</dbReference>
<dbReference type="EMBL" id="VULT01000016">
    <property type="protein sequence ID" value="MSS18161.1"/>
    <property type="molecule type" value="Genomic_DNA"/>
</dbReference>
<proteinExistence type="predicted"/>
<accession>A0A6L5XD46</accession>
<reference evidence="2 3" key="1">
    <citation type="submission" date="2019-08" db="EMBL/GenBank/DDBJ databases">
        <title>In-depth cultivation of the pig gut microbiome towards novel bacterial diversity and tailored functional studies.</title>
        <authorList>
            <person name="Wylensek D."/>
            <person name="Hitch T.C.A."/>
            <person name="Clavel T."/>
        </authorList>
    </citation>
    <scope>NUCLEOTIDE SEQUENCE [LARGE SCALE GENOMIC DNA]</scope>
    <source>
        <strain evidence="2 3">Oil-RF-744-WCA-WT-10</strain>
    </source>
</reference>
<feature type="signal peptide" evidence="1">
    <location>
        <begin position="1"/>
        <end position="23"/>
    </location>
</feature>
<evidence type="ECO:0000313" key="3">
    <source>
        <dbReference type="Proteomes" id="UP000483362"/>
    </source>
</evidence>
<evidence type="ECO:0000256" key="1">
    <source>
        <dbReference type="SAM" id="SignalP"/>
    </source>
</evidence>
<dbReference type="InterPro" id="IPR007298">
    <property type="entry name" value="Cu-R_lipoprotein_NlpE"/>
</dbReference>
<dbReference type="Gene3D" id="2.40.128.640">
    <property type="match status" value="1"/>
</dbReference>
<dbReference type="PROSITE" id="PS51257">
    <property type="entry name" value="PROKAR_LIPOPROTEIN"/>
    <property type="match status" value="1"/>
</dbReference>
<sequence length="143" mass="15020">MKMKKLILAMGLALALLSTACSGGGNTAPAPREVAAPTTDTAYCGTYQGTLPAADCPGIKTVLTIAADSTYTLSSQYIDRQAQPVVTSGVYHLKQGGKLIELVTPSSGEKTYYKIKDAKSIVMTDSAGIEPQGPTAKFYVLKR</sequence>
<organism evidence="2 3">
    <name type="scientific">Sodaliphilus pleomorphus</name>
    <dbReference type="NCBI Taxonomy" id="2606626"/>
    <lineage>
        <taxon>Bacteria</taxon>
        <taxon>Pseudomonadati</taxon>
        <taxon>Bacteroidota</taxon>
        <taxon>Bacteroidia</taxon>
        <taxon>Bacteroidales</taxon>
        <taxon>Muribaculaceae</taxon>
        <taxon>Sodaliphilus</taxon>
    </lineage>
</organism>
<dbReference type="Proteomes" id="UP000483362">
    <property type="component" value="Unassembled WGS sequence"/>
</dbReference>
<keyword evidence="3" id="KW-1185">Reference proteome</keyword>
<dbReference type="AlphaFoldDB" id="A0A6L5XD46"/>
<feature type="chain" id="PRO_5026681387" evidence="1">
    <location>
        <begin position="24"/>
        <end position="143"/>
    </location>
</feature>
<name>A0A6L5XD46_9BACT</name>
<gene>
    <name evidence="2" type="ORF">FYJ29_10385</name>
</gene>